<dbReference type="EMBL" id="KI545981">
    <property type="protein sequence ID" value="EST48585.1"/>
    <property type="molecule type" value="Genomic_DNA"/>
</dbReference>
<keyword evidence="3" id="KW-1185">Reference proteome</keyword>
<reference evidence="2" key="2">
    <citation type="submission" date="2020-12" db="EMBL/GenBank/DDBJ databases">
        <title>New Spironucleus salmonicida genome in near-complete chromosomes.</title>
        <authorList>
            <person name="Xu F."/>
            <person name="Kurt Z."/>
            <person name="Jimenez-Gonzalez A."/>
            <person name="Astvaldsson A."/>
            <person name="Andersson J.O."/>
            <person name="Svard S.G."/>
        </authorList>
    </citation>
    <scope>NUCLEOTIDE SEQUENCE</scope>
    <source>
        <strain evidence="2">ATCC 50377</strain>
    </source>
</reference>
<accession>V6LVG1</accession>
<protein>
    <submittedName>
        <fullName evidence="1">Uncharacterized protein</fullName>
    </submittedName>
</protein>
<gene>
    <name evidence="1" type="ORF">SS50377_11196</name>
    <name evidence="2" type="ORF">SS50377_23603</name>
</gene>
<organism evidence="1">
    <name type="scientific">Spironucleus salmonicida</name>
    <dbReference type="NCBI Taxonomy" id="348837"/>
    <lineage>
        <taxon>Eukaryota</taxon>
        <taxon>Metamonada</taxon>
        <taxon>Diplomonadida</taxon>
        <taxon>Hexamitidae</taxon>
        <taxon>Hexamitinae</taxon>
        <taxon>Spironucleus</taxon>
    </lineage>
</organism>
<name>V6LVG1_9EUKA</name>
<proteinExistence type="predicted"/>
<evidence type="ECO:0000313" key="1">
    <source>
        <dbReference type="EMBL" id="EST48585.1"/>
    </source>
</evidence>
<dbReference type="EMBL" id="AUWU02000004">
    <property type="protein sequence ID" value="KAH0573668.1"/>
    <property type="molecule type" value="Genomic_DNA"/>
</dbReference>
<dbReference type="AlphaFoldDB" id="V6LVG1"/>
<evidence type="ECO:0000313" key="3">
    <source>
        <dbReference type="Proteomes" id="UP000018208"/>
    </source>
</evidence>
<dbReference type="Proteomes" id="UP000018208">
    <property type="component" value="Unassembled WGS sequence"/>
</dbReference>
<evidence type="ECO:0000313" key="2">
    <source>
        <dbReference type="EMBL" id="KAH0573668.1"/>
    </source>
</evidence>
<reference evidence="1 2" key="1">
    <citation type="journal article" date="2014" name="PLoS Genet.">
        <title>The Genome of Spironucleus salmonicida Highlights a Fish Pathogen Adapted to Fluctuating Environments.</title>
        <authorList>
            <person name="Xu F."/>
            <person name="Jerlstrom-Hultqvist J."/>
            <person name="Einarsson E."/>
            <person name="Astvaldsson A."/>
            <person name="Svard S.G."/>
            <person name="Andersson J.O."/>
        </authorList>
    </citation>
    <scope>NUCLEOTIDE SEQUENCE</scope>
    <source>
        <strain evidence="2">ATCC 50377</strain>
    </source>
</reference>
<dbReference type="VEuPathDB" id="GiardiaDB:SS50377_23603"/>
<sequence length="152" mass="17814">MDWLPSVPTDLVLVKYLQLTYPNIRIYLNNSTPNLIFYPISQNCKLSENQPPFTKCINPASSIPVAIQNFQIQSEGTPDSRALDFISSVRHREAWNSSVDFREDQLLYCYSSIFRSKQELTWDGWVDQLWSEKKIFLEQQRIPYIGYTVEII</sequence>